<comment type="caution">
    <text evidence="8">The sequence shown here is derived from an EMBL/GenBank/DDBJ whole genome shotgun (WGS) entry which is preliminary data.</text>
</comment>
<dbReference type="RefSeq" id="WP_018474158.1">
    <property type="nucleotide sequence ID" value="NZ_BMWX01000001.1"/>
</dbReference>
<proteinExistence type="predicted"/>
<evidence type="ECO:0000313" key="9">
    <source>
        <dbReference type="Proteomes" id="UP000619457"/>
    </source>
</evidence>
<dbReference type="InterPro" id="IPR045121">
    <property type="entry name" value="CoAse"/>
</dbReference>
<dbReference type="InterPro" id="IPR000086">
    <property type="entry name" value="NUDIX_hydrolase_dom"/>
</dbReference>
<evidence type="ECO:0000313" key="8">
    <source>
        <dbReference type="EMBL" id="GGZ16345.1"/>
    </source>
</evidence>
<keyword evidence="6" id="KW-0464">Manganese</keyword>
<dbReference type="CDD" id="cd03426">
    <property type="entry name" value="NUDIX_CoAse_Nudt7"/>
    <property type="match status" value="1"/>
</dbReference>
<dbReference type="Pfam" id="PF00293">
    <property type="entry name" value="NUDIX"/>
    <property type="match status" value="1"/>
</dbReference>
<dbReference type="InterPro" id="IPR015797">
    <property type="entry name" value="NUDIX_hydrolase-like_dom_sf"/>
</dbReference>
<dbReference type="GO" id="GO:0010945">
    <property type="term" value="F:coenzyme A diphosphatase activity"/>
    <property type="evidence" value="ECO:0007669"/>
    <property type="project" value="InterPro"/>
</dbReference>
<reference evidence="8" key="2">
    <citation type="submission" date="2020-09" db="EMBL/GenBank/DDBJ databases">
        <authorList>
            <person name="Sun Q."/>
            <person name="Kim S."/>
        </authorList>
    </citation>
    <scope>NUCLEOTIDE SEQUENCE</scope>
    <source>
        <strain evidence="8">KCTC 12368</strain>
    </source>
</reference>
<dbReference type="GO" id="GO:0046872">
    <property type="term" value="F:metal ion binding"/>
    <property type="evidence" value="ECO:0007669"/>
    <property type="project" value="UniProtKB-KW"/>
</dbReference>
<feature type="domain" description="Nudix hydrolase" evidence="7">
    <location>
        <begin position="44"/>
        <end position="179"/>
    </location>
</feature>
<keyword evidence="4" id="KW-0378">Hydrolase</keyword>
<evidence type="ECO:0000256" key="3">
    <source>
        <dbReference type="ARBA" id="ARBA00022723"/>
    </source>
</evidence>
<gene>
    <name evidence="8" type="ORF">GCM10007049_05810</name>
</gene>
<keyword evidence="3" id="KW-0479">Metal-binding</keyword>
<dbReference type="SUPFAM" id="SSF55811">
    <property type="entry name" value="Nudix"/>
    <property type="match status" value="1"/>
</dbReference>
<comment type="cofactor">
    <cofactor evidence="2">
        <name>Mg(2+)</name>
        <dbReference type="ChEBI" id="CHEBI:18420"/>
    </cofactor>
</comment>
<evidence type="ECO:0000256" key="5">
    <source>
        <dbReference type="ARBA" id="ARBA00022842"/>
    </source>
</evidence>
<dbReference type="PANTHER" id="PTHR12992:SF11">
    <property type="entry name" value="MITOCHONDRIAL COENZYME A DIPHOSPHATASE NUDT8"/>
    <property type="match status" value="1"/>
</dbReference>
<dbReference type="PANTHER" id="PTHR12992">
    <property type="entry name" value="NUDIX HYDROLASE"/>
    <property type="match status" value="1"/>
</dbReference>
<evidence type="ECO:0000256" key="6">
    <source>
        <dbReference type="ARBA" id="ARBA00023211"/>
    </source>
</evidence>
<sequence>MDFSQFINILKVKLSGPLPGREGQLVMAPKPVDEARFGGEEQVNARKGAVMILFYEDQNKFFFPLIKRPEYDGTHAGQMALPGGKVEPEDGSLSQTALRETEEEIGVKASDIEVIGALSQLYIPPSNFLVSPFIGLIRHKPLFIPDPREVAAVVPCDFDVLIDQDYHKSTMIKVNPGFSLKAPYFDINKEVVWGATAMMLGELVSIWNRK</sequence>
<evidence type="ECO:0000259" key="7">
    <source>
        <dbReference type="PROSITE" id="PS51462"/>
    </source>
</evidence>
<dbReference type="EMBL" id="BMWX01000001">
    <property type="protein sequence ID" value="GGZ16345.1"/>
    <property type="molecule type" value="Genomic_DNA"/>
</dbReference>
<evidence type="ECO:0000256" key="1">
    <source>
        <dbReference type="ARBA" id="ARBA00001936"/>
    </source>
</evidence>
<evidence type="ECO:0000256" key="4">
    <source>
        <dbReference type="ARBA" id="ARBA00022801"/>
    </source>
</evidence>
<reference evidence="8" key="1">
    <citation type="journal article" date="2014" name="Int. J. Syst. Evol. Microbiol.">
        <title>Complete genome sequence of Corynebacterium casei LMG S-19264T (=DSM 44701T), isolated from a smear-ripened cheese.</title>
        <authorList>
            <consortium name="US DOE Joint Genome Institute (JGI-PGF)"/>
            <person name="Walter F."/>
            <person name="Albersmeier A."/>
            <person name="Kalinowski J."/>
            <person name="Ruckert C."/>
        </authorList>
    </citation>
    <scope>NUCLEOTIDE SEQUENCE</scope>
    <source>
        <strain evidence="8">KCTC 12368</strain>
    </source>
</reference>
<accession>A0A918PPW8</accession>
<dbReference type="AlphaFoldDB" id="A0A918PPW8"/>
<keyword evidence="9" id="KW-1185">Reference proteome</keyword>
<comment type="cofactor">
    <cofactor evidence="1">
        <name>Mn(2+)</name>
        <dbReference type="ChEBI" id="CHEBI:29035"/>
    </cofactor>
</comment>
<protein>
    <submittedName>
        <fullName evidence="8">Coenzyme A pyrophosphatase</fullName>
    </submittedName>
</protein>
<evidence type="ECO:0000256" key="2">
    <source>
        <dbReference type="ARBA" id="ARBA00001946"/>
    </source>
</evidence>
<dbReference type="Gene3D" id="3.90.79.10">
    <property type="entry name" value="Nucleoside Triphosphate Pyrophosphohydrolase"/>
    <property type="match status" value="1"/>
</dbReference>
<name>A0A918PPW8_9BACT</name>
<dbReference type="Proteomes" id="UP000619457">
    <property type="component" value="Unassembled WGS sequence"/>
</dbReference>
<organism evidence="8 9">
    <name type="scientific">Echinicola pacifica</name>
    <dbReference type="NCBI Taxonomy" id="346377"/>
    <lineage>
        <taxon>Bacteria</taxon>
        <taxon>Pseudomonadati</taxon>
        <taxon>Bacteroidota</taxon>
        <taxon>Cytophagia</taxon>
        <taxon>Cytophagales</taxon>
        <taxon>Cyclobacteriaceae</taxon>
        <taxon>Echinicola</taxon>
    </lineage>
</organism>
<keyword evidence="5" id="KW-0460">Magnesium</keyword>
<dbReference type="PROSITE" id="PS51462">
    <property type="entry name" value="NUDIX"/>
    <property type="match status" value="1"/>
</dbReference>